<feature type="non-terminal residue" evidence="1">
    <location>
        <position position="73"/>
    </location>
</feature>
<dbReference type="AlphaFoldDB" id="A0A6H5GL55"/>
<dbReference type="Proteomes" id="UP000479000">
    <property type="component" value="Unassembled WGS sequence"/>
</dbReference>
<dbReference type="EMBL" id="CADCXU010014462">
    <property type="protein sequence ID" value="CAB0004113.1"/>
    <property type="molecule type" value="Genomic_DNA"/>
</dbReference>
<organism evidence="1 2">
    <name type="scientific">Nesidiocoris tenuis</name>
    <dbReference type="NCBI Taxonomy" id="355587"/>
    <lineage>
        <taxon>Eukaryota</taxon>
        <taxon>Metazoa</taxon>
        <taxon>Ecdysozoa</taxon>
        <taxon>Arthropoda</taxon>
        <taxon>Hexapoda</taxon>
        <taxon>Insecta</taxon>
        <taxon>Pterygota</taxon>
        <taxon>Neoptera</taxon>
        <taxon>Paraneoptera</taxon>
        <taxon>Hemiptera</taxon>
        <taxon>Heteroptera</taxon>
        <taxon>Panheteroptera</taxon>
        <taxon>Cimicomorpha</taxon>
        <taxon>Miridae</taxon>
        <taxon>Dicyphina</taxon>
        <taxon>Nesidiocoris</taxon>
    </lineage>
</organism>
<proteinExistence type="predicted"/>
<sequence>MPHRLWVYESGGSKAIGVFRASKVSNVMIGSRIINNTFWFHTDASVVTKHVVQRHLFPSDTSLCLEAARMIST</sequence>
<protein>
    <submittedName>
        <fullName evidence="1">Uncharacterized protein</fullName>
    </submittedName>
</protein>
<reference evidence="1 2" key="1">
    <citation type="submission" date="2020-02" db="EMBL/GenBank/DDBJ databases">
        <authorList>
            <person name="Ferguson B K."/>
        </authorList>
    </citation>
    <scope>NUCLEOTIDE SEQUENCE [LARGE SCALE GENOMIC DNA]</scope>
</reference>
<accession>A0A6H5GL55</accession>
<keyword evidence="2" id="KW-1185">Reference proteome</keyword>
<gene>
    <name evidence="1" type="ORF">NTEN_LOCUS9590</name>
</gene>
<name>A0A6H5GL55_9HEMI</name>
<evidence type="ECO:0000313" key="2">
    <source>
        <dbReference type="Proteomes" id="UP000479000"/>
    </source>
</evidence>
<evidence type="ECO:0000313" key="1">
    <source>
        <dbReference type="EMBL" id="CAB0004113.1"/>
    </source>
</evidence>